<sequence length="153" mass="16860">MSLTYTLPEGLPWLGGAFVSSAWLLLYQSINVSNHRKAAGISYPRAYADKEEQDKSLAALKFNCAQRAHMNTLETLPVIWVFTLVTAAKYPHLAASALFTFVIGRIFYTRGYSTGDPTKRSGSFSRLYTISSAGLILSSTFVIGQAIYESLYA</sequence>
<dbReference type="Gene3D" id="1.20.120.550">
    <property type="entry name" value="Membrane associated eicosanoid/glutathione metabolism-like domain"/>
    <property type="match status" value="1"/>
</dbReference>
<dbReference type="AlphaFoldDB" id="A0A9P6EEZ5"/>
<keyword evidence="2 5" id="KW-0812">Transmembrane</keyword>
<gene>
    <name evidence="6" type="ORF">CPB83DRAFT_855545</name>
</gene>
<dbReference type="OrthoDB" id="410651at2759"/>
<evidence type="ECO:0000313" key="6">
    <source>
        <dbReference type="EMBL" id="KAF9527740.1"/>
    </source>
</evidence>
<evidence type="ECO:0000256" key="5">
    <source>
        <dbReference type="SAM" id="Phobius"/>
    </source>
</evidence>
<keyword evidence="4 5" id="KW-0472">Membrane</keyword>
<protein>
    <recommendedName>
        <fullName evidence="8">Membrane-associated proteins in eicosanoid and glutathione metabolism</fullName>
    </recommendedName>
</protein>
<dbReference type="InterPro" id="IPR001129">
    <property type="entry name" value="Membr-assoc_MAPEG"/>
</dbReference>
<dbReference type="PANTHER" id="PTHR10250">
    <property type="entry name" value="MICROSOMAL GLUTATHIONE S-TRANSFERASE"/>
    <property type="match status" value="1"/>
</dbReference>
<reference evidence="6" key="1">
    <citation type="submission" date="2020-11" db="EMBL/GenBank/DDBJ databases">
        <authorList>
            <consortium name="DOE Joint Genome Institute"/>
            <person name="Ahrendt S."/>
            <person name="Riley R."/>
            <person name="Andreopoulos W."/>
            <person name="Labutti K."/>
            <person name="Pangilinan J."/>
            <person name="Ruiz-Duenas F.J."/>
            <person name="Barrasa J.M."/>
            <person name="Sanchez-Garcia M."/>
            <person name="Camarero S."/>
            <person name="Miyauchi S."/>
            <person name="Serrano A."/>
            <person name="Linde D."/>
            <person name="Babiker R."/>
            <person name="Drula E."/>
            <person name="Ayuso-Fernandez I."/>
            <person name="Pacheco R."/>
            <person name="Padilla G."/>
            <person name="Ferreira P."/>
            <person name="Barriuso J."/>
            <person name="Kellner H."/>
            <person name="Castanera R."/>
            <person name="Alfaro M."/>
            <person name="Ramirez L."/>
            <person name="Pisabarro A.G."/>
            <person name="Kuo A."/>
            <person name="Tritt A."/>
            <person name="Lipzen A."/>
            <person name="He G."/>
            <person name="Yan M."/>
            <person name="Ng V."/>
            <person name="Cullen D."/>
            <person name="Martin F."/>
            <person name="Rosso M.-N."/>
            <person name="Henrissat B."/>
            <person name="Hibbett D."/>
            <person name="Martinez A.T."/>
            <person name="Grigoriev I.V."/>
        </authorList>
    </citation>
    <scope>NUCLEOTIDE SEQUENCE</scope>
    <source>
        <strain evidence="6">CBS 506.95</strain>
    </source>
</reference>
<comment type="caution">
    <text evidence="6">The sequence shown here is derived from an EMBL/GenBank/DDBJ whole genome shotgun (WGS) entry which is preliminary data.</text>
</comment>
<dbReference type="SUPFAM" id="SSF161084">
    <property type="entry name" value="MAPEG domain-like"/>
    <property type="match status" value="1"/>
</dbReference>
<dbReference type="GO" id="GO:0016020">
    <property type="term" value="C:membrane"/>
    <property type="evidence" value="ECO:0007669"/>
    <property type="project" value="UniProtKB-SubCell"/>
</dbReference>
<feature type="transmembrane region" description="Helical" evidence="5">
    <location>
        <begin position="12"/>
        <end position="30"/>
    </location>
</feature>
<proteinExistence type="predicted"/>
<organism evidence="6 7">
    <name type="scientific">Crepidotus variabilis</name>
    <dbReference type="NCBI Taxonomy" id="179855"/>
    <lineage>
        <taxon>Eukaryota</taxon>
        <taxon>Fungi</taxon>
        <taxon>Dikarya</taxon>
        <taxon>Basidiomycota</taxon>
        <taxon>Agaricomycotina</taxon>
        <taxon>Agaricomycetes</taxon>
        <taxon>Agaricomycetidae</taxon>
        <taxon>Agaricales</taxon>
        <taxon>Agaricineae</taxon>
        <taxon>Crepidotaceae</taxon>
        <taxon>Crepidotus</taxon>
    </lineage>
</organism>
<feature type="transmembrane region" description="Helical" evidence="5">
    <location>
        <begin position="128"/>
        <end position="148"/>
    </location>
</feature>
<evidence type="ECO:0000256" key="1">
    <source>
        <dbReference type="ARBA" id="ARBA00004141"/>
    </source>
</evidence>
<dbReference type="PANTHER" id="PTHR10250:SF26">
    <property type="entry name" value="GLUTATHIONE S-TRANSFERASE 3, MITOCHONDRIAL"/>
    <property type="match status" value="1"/>
</dbReference>
<evidence type="ECO:0000256" key="3">
    <source>
        <dbReference type="ARBA" id="ARBA00022989"/>
    </source>
</evidence>
<name>A0A9P6EEZ5_9AGAR</name>
<keyword evidence="7" id="KW-1185">Reference proteome</keyword>
<dbReference type="GO" id="GO:0004602">
    <property type="term" value="F:glutathione peroxidase activity"/>
    <property type="evidence" value="ECO:0007669"/>
    <property type="project" value="TreeGrafter"/>
</dbReference>
<comment type="subcellular location">
    <subcellularLocation>
        <location evidence="1">Membrane</location>
        <topology evidence="1">Multi-pass membrane protein</topology>
    </subcellularLocation>
</comment>
<dbReference type="InterPro" id="IPR023352">
    <property type="entry name" value="MAPEG-like_dom_sf"/>
</dbReference>
<evidence type="ECO:0008006" key="8">
    <source>
        <dbReference type="Google" id="ProtNLM"/>
    </source>
</evidence>
<dbReference type="GO" id="GO:0005783">
    <property type="term" value="C:endoplasmic reticulum"/>
    <property type="evidence" value="ECO:0007669"/>
    <property type="project" value="TreeGrafter"/>
</dbReference>
<dbReference type="Pfam" id="PF01124">
    <property type="entry name" value="MAPEG"/>
    <property type="match status" value="1"/>
</dbReference>
<dbReference type="GO" id="GO:0005635">
    <property type="term" value="C:nuclear envelope"/>
    <property type="evidence" value="ECO:0007669"/>
    <property type="project" value="TreeGrafter"/>
</dbReference>
<dbReference type="EMBL" id="MU157858">
    <property type="protein sequence ID" value="KAF9527740.1"/>
    <property type="molecule type" value="Genomic_DNA"/>
</dbReference>
<evidence type="ECO:0000313" key="7">
    <source>
        <dbReference type="Proteomes" id="UP000807306"/>
    </source>
</evidence>
<dbReference type="InterPro" id="IPR050997">
    <property type="entry name" value="MAPEG"/>
</dbReference>
<dbReference type="GO" id="GO:0004364">
    <property type="term" value="F:glutathione transferase activity"/>
    <property type="evidence" value="ECO:0007669"/>
    <property type="project" value="TreeGrafter"/>
</dbReference>
<keyword evidence="3 5" id="KW-1133">Transmembrane helix</keyword>
<evidence type="ECO:0000256" key="4">
    <source>
        <dbReference type="ARBA" id="ARBA00023136"/>
    </source>
</evidence>
<evidence type="ECO:0000256" key="2">
    <source>
        <dbReference type="ARBA" id="ARBA00022692"/>
    </source>
</evidence>
<accession>A0A9P6EEZ5</accession>
<dbReference type="Proteomes" id="UP000807306">
    <property type="component" value="Unassembled WGS sequence"/>
</dbReference>